<dbReference type="PANTHER" id="PTHR37544:SF3">
    <property type="entry name" value="SPRAY"/>
    <property type="match status" value="1"/>
</dbReference>
<name>A0A5N5D9D0_9PEZI</name>
<dbReference type="Proteomes" id="UP000325902">
    <property type="component" value="Unassembled WGS sequence"/>
</dbReference>
<gene>
    <name evidence="2" type="ORF">DBV05_g7163</name>
</gene>
<dbReference type="PANTHER" id="PTHR37544">
    <property type="entry name" value="SPRAY-RELATED"/>
    <property type="match status" value="1"/>
</dbReference>
<reference evidence="2 3" key="1">
    <citation type="journal article" date="2019" name="Sci. Rep.">
        <title>A multi-omics analysis of the grapevine pathogen Lasiodiplodia theobromae reveals that temperature affects the expression of virulence- and pathogenicity-related genes.</title>
        <authorList>
            <person name="Felix C."/>
            <person name="Meneses R."/>
            <person name="Goncalves M.F.M."/>
            <person name="Tilleman L."/>
            <person name="Duarte A.S."/>
            <person name="Jorrin-Novo J.V."/>
            <person name="Van de Peer Y."/>
            <person name="Deforce D."/>
            <person name="Van Nieuwerburgh F."/>
            <person name="Esteves A.C."/>
            <person name="Alves A."/>
        </authorList>
    </citation>
    <scope>NUCLEOTIDE SEQUENCE [LARGE SCALE GENOMIC DNA]</scope>
    <source>
        <strain evidence="2 3">LA-SOL3</strain>
    </source>
</reference>
<keyword evidence="3" id="KW-1185">Reference proteome</keyword>
<sequence>MFLEIPSVQALDCTPIIETSSAWVTVDQESGSVKEFSILDKPEAATEAWAHSFVTHRDDSMTFFNMDYFNMTVSYGAVFLTSLLHASSLNWNEGLLGLDLPWVEDLNDQAFTFRDTDHGLNLDIMTYAMYALAGKDSQALLNASTMEATAQKTFTTFFQHFVSSNVSFGTGGSWAYQPINATLPPCLAYNRTSSACAEQPSVWPLSHTNSTVDVQISRRVSLLRMNKVAVWLSVGILAWLIATTVVVAATMNRHLKGLKGDVERVADVLLMVAGSDKLLRLLKERGERKLAEEEVMTKLGWFEDRDGQLRWGIEVVEGENESEDD</sequence>
<dbReference type="OrthoDB" id="3248909at2759"/>
<comment type="caution">
    <text evidence="2">The sequence shown here is derived from an EMBL/GenBank/DDBJ whole genome shotgun (WGS) entry which is preliminary data.</text>
</comment>
<feature type="transmembrane region" description="Helical" evidence="1">
    <location>
        <begin position="228"/>
        <end position="249"/>
    </location>
</feature>
<keyword evidence="1" id="KW-0472">Membrane</keyword>
<keyword evidence="1" id="KW-0812">Transmembrane</keyword>
<evidence type="ECO:0000313" key="2">
    <source>
        <dbReference type="EMBL" id="KAB2574195.1"/>
    </source>
</evidence>
<evidence type="ECO:0000313" key="3">
    <source>
        <dbReference type="Proteomes" id="UP000325902"/>
    </source>
</evidence>
<accession>A0A5N5D9D0</accession>
<keyword evidence="1" id="KW-1133">Transmembrane helix</keyword>
<evidence type="ECO:0000256" key="1">
    <source>
        <dbReference type="SAM" id="Phobius"/>
    </source>
</evidence>
<dbReference type="EMBL" id="VCHE01000047">
    <property type="protein sequence ID" value="KAB2574195.1"/>
    <property type="molecule type" value="Genomic_DNA"/>
</dbReference>
<dbReference type="AlphaFoldDB" id="A0A5N5D9D0"/>
<protein>
    <submittedName>
        <fullName evidence="2">Uncharacterized protein</fullName>
    </submittedName>
</protein>
<proteinExistence type="predicted"/>
<organism evidence="2 3">
    <name type="scientific">Lasiodiplodia theobromae</name>
    <dbReference type="NCBI Taxonomy" id="45133"/>
    <lineage>
        <taxon>Eukaryota</taxon>
        <taxon>Fungi</taxon>
        <taxon>Dikarya</taxon>
        <taxon>Ascomycota</taxon>
        <taxon>Pezizomycotina</taxon>
        <taxon>Dothideomycetes</taxon>
        <taxon>Dothideomycetes incertae sedis</taxon>
        <taxon>Botryosphaeriales</taxon>
        <taxon>Botryosphaeriaceae</taxon>
        <taxon>Lasiodiplodia</taxon>
    </lineage>
</organism>